<keyword evidence="4" id="KW-0949">S-adenosyl-L-methionine</keyword>
<dbReference type="EMBL" id="CP064942">
    <property type="protein sequence ID" value="QPH55730.1"/>
    <property type="molecule type" value="Genomic_DNA"/>
</dbReference>
<dbReference type="PIRSF" id="PIRSF003085">
    <property type="entry name" value="CMAS"/>
    <property type="match status" value="1"/>
</dbReference>
<dbReference type="AlphaFoldDB" id="A0A7S9QE95"/>
<evidence type="ECO:0000256" key="3">
    <source>
        <dbReference type="ARBA" id="ARBA00022679"/>
    </source>
</evidence>
<evidence type="ECO:0000313" key="6">
    <source>
        <dbReference type="EMBL" id="QPH55730.1"/>
    </source>
</evidence>
<dbReference type="GO" id="GO:0008610">
    <property type="term" value="P:lipid biosynthetic process"/>
    <property type="evidence" value="ECO:0007669"/>
    <property type="project" value="InterPro"/>
</dbReference>
<dbReference type="Proteomes" id="UP000594800">
    <property type="component" value="Chromosome"/>
</dbReference>
<protein>
    <submittedName>
        <fullName evidence="6">Class I SAM-dependent methyltransferase</fullName>
    </submittedName>
</protein>
<dbReference type="GO" id="GO:0032259">
    <property type="term" value="P:methylation"/>
    <property type="evidence" value="ECO:0007669"/>
    <property type="project" value="UniProtKB-KW"/>
</dbReference>
<reference evidence="6 7" key="1">
    <citation type="submission" date="2020-11" db="EMBL/GenBank/DDBJ databases">
        <title>Description of Pontivivens ytuae sp. nov. isolated from deep sea sediment of Mariana Trench.</title>
        <authorList>
            <person name="Wang Z."/>
            <person name="Sun Q.-L."/>
            <person name="Xu X.-D."/>
            <person name="Tang Y.-Z."/>
            <person name="Zhang J."/>
        </authorList>
    </citation>
    <scope>NUCLEOTIDE SEQUENCE [LARGE SCALE GENOMIC DNA]</scope>
    <source>
        <strain evidence="6 7">MT2928</strain>
    </source>
</reference>
<dbReference type="InterPro" id="IPR029063">
    <property type="entry name" value="SAM-dependent_MTases_sf"/>
</dbReference>
<dbReference type="PANTHER" id="PTHR43667:SF1">
    <property type="entry name" value="CYCLOPROPANE-FATTY-ACYL-PHOSPHOLIPID SYNTHASE"/>
    <property type="match status" value="1"/>
</dbReference>
<evidence type="ECO:0000256" key="1">
    <source>
        <dbReference type="ARBA" id="ARBA00010815"/>
    </source>
</evidence>
<dbReference type="InterPro" id="IPR003333">
    <property type="entry name" value="CMAS"/>
</dbReference>
<organism evidence="6 7">
    <name type="scientific">Pontivivens ytuae</name>
    <dbReference type="NCBI Taxonomy" id="2789856"/>
    <lineage>
        <taxon>Bacteria</taxon>
        <taxon>Pseudomonadati</taxon>
        <taxon>Pseudomonadota</taxon>
        <taxon>Alphaproteobacteria</taxon>
        <taxon>Rhodobacterales</taxon>
        <taxon>Paracoccaceae</taxon>
        <taxon>Pontivivens</taxon>
    </lineage>
</organism>
<keyword evidence="5" id="KW-0443">Lipid metabolism</keyword>
<dbReference type="CDD" id="cd02440">
    <property type="entry name" value="AdoMet_MTases"/>
    <property type="match status" value="1"/>
</dbReference>
<name>A0A7S9QE95_9RHOB</name>
<sequence length="422" mass="47554">MNGFLHRLVSGMVQSEPLWITDARGETHRFGPAPRDGRTVPHLRIRRPEVERALTRDPALALGEAYMDGGVEMTSGTIFDLLRVVLRDAGRIGDLHPRLKALLRMRGVLYRFADRNGLLRARANVAHHYDLSSDLYELFLDRDRQYSCAYFPTPDIGLETAQQLKKRHIAAKLCLDRPDLEVLDIGCGWGGMGRYLAEIGGAQVTGVTLSEEQHAYATAVSADRGLAGRTDYRLQDYRKLNMSFDRIVSVGMFEHVGAAGYTTFFGKVAEMLRPDGVMLLHTIGQTGSPTATNPFIRKYIFPGGYIPSMSEMLPHIERAGLVVTDVEILRLHYAETLKAWRERFAAHRAEAEQLYDERFCRMWEFYLAASEASFRWREQVVFQLQLAHRQDAVPVTRDYIAAAETVLAEREAAAGRLPLAGE</sequence>
<dbReference type="InterPro" id="IPR050723">
    <property type="entry name" value="CFA/CMAS"/>
</dbReference>
<evidence type="ECO:0000256" key="4">
    <source>
        <dbReference type="ARBA" id="ARBA00022691"/>
    </source>
</evidence>
<dbReference type="Gene3D" id="3.40.50.150">
    <property type="entry name" value="Vaccinia Virus protein VP39"/>
    <property type="match status" value="1"/>
</dbReference>
<dbReference type="KEGG" id="poz:I0K15_08390"/>
<dbReference type="PANTHER" id="PTHR43667">
    <property type="entry name" value="CYCLOPROPANE-FATTY-ACYL-PHOSPHOLIPID SYNTHASE"/>
    <property type="match status" value="1"/>
</dbReference>
<evidence type="ECO:0000256" key="5">
    <source>
        <dbReference type="ARBA" id="ARBA00023098"/>
    </source>
</evidence>
<proteinExistence type="inferred from homology"/>
<accession>A0A7S9QE95</accession>
<gene>
    <name evidence="6" type="ORF">I0K15_08390</name>
</gene>
<keyword evidence="3 6" id="KW-0808">Transferase</keyword>
<keyword evidence="7" id="KW-1185">Reference proteome</keyword>
<keyword evidence="2 6" id="KW-0489">Methyltransferase</keyword>
<dbReference type="SUPFAM" id="SSF53335">
    <property type="entry name" value="S-adenosyl-L-methionine-dependent methyltransferases"/>
    <property type="match status" value="1"/>
</dbReference>
<evidence type="ECO:0000256" key="2">
    <source>
        <dbReference type="ARBA" id="ARBA00022603"/>
    </source>
</evidence>
<dbReference type="GO" id="GO:0008168">
    <property type="term" value="F:methyltransferase activity"/>
    <property type="evidence" value="ECO:0007669"/>
    <property type="project" value="UniProtKB-KW"/>
</dbReference>
<evidence type="ECO:0000313" key="7">
    <source>
        <dbReference type="Proteomes" id="UP000594800"/>
    </source>
</evidence>
<comment type="similarity">
    <text evidence="1">Belongs to the CFA/CMAS family.</text>
</comment>
<dbReference type="Pfam" id="PF02353">
    <property type="entry name" value="CMAS"/>
    <property type="match status" value="1"/>
</dbReference>